<dbReference type="SUPFAM" id="SSF81383">
    <property type="entry name" value="F-box domain"/>
    <property type="match status" value="1"/>
</dbReference>
<feature type="signal peptide" evidence="1">
    <location>
        <begin position="1"/>
        <end position="23"/>
    </location>
</feature>
<dbReference type="PROSITE" id="PS50181">
    <property type="entry name" value="FBOX"/>
    <property type="match status" value="1"/>
</dbReference>
<dbReference type="InterPro" id="IPR036047">
    <property type="entry name" value="F-box-like_dom_sf"/>
</dbReference>
<dbReference type="InterPro" id="IPR001810">
    <property type="entry name" value="F-box_dom"/>
</dbReference>
<keyword evidence="1" id="KW-0732">Signal</keyword>
<dbReference type="EMBL" id="JADCNM010000010">
    <property type="protein sequence ID" value="KAG0465087.1"/>
    <property type="molecule type" value="Genomic_DNA"/>
</dbReference>
<sequence>MVLFLKPFLPFLMLLIKPHPQKPLFPSWVCEFGLISVLLCQEFIHHSLNWVNDLSISGAQNPKSPPTMPFRFGRSLEAEGAHEAAETAMAGMRILDLPDLALELILAKLSPADLCNMVYVCRSLRDRCSSDHLWERHMREKWSRIIGDDARRKWELHVSSMGNFIEDEAEAAVNSNAWMGKLSPSWLLSRLNYKKEGGKTPSCLPSNSLISFFLALESGRFSFPAQVYNREYWHAGFVLSCYDAEISYNSSSNNFYARYPAHGKRIPPIEEVPWERLRPPSVGTSANDLYISHCLSELQPGDHIEIQWRRNKEFPYGWWYGLLVIWRCVMEANIAAIVMQVYEIGGGGSSWRIWWSCDNVEDQNIGGRARNNGQSNDVEGLISCDEGLMSGNRGFMGGGDDWMGYERFIFGFYYEFVSNKNLDDDE</sequence>
<dbReference type="SMART" id="SM00256">
    <property type="entry name" value="FBOX"/>
    <property type="match status" value="1"/>
</dbReference>
<dbReference type="PANTHER" id="PTHR31482">
    <property type="entry name" value="ESTS AU081301(E20138)"/>
    <property type="match status" value="1"/>
</dbReference>
<evidence type="ECO:0000259" key="2">
    <source>
        <dbReference type="PROSITE" id="PS50181"/>
    </source>
</evidence>
<dbReference type="Pfam" id="PF00646">
    <property type="entry name" value="F-box"/>
    <property type="match status" value="1"/>
</dbReference>
<protein>
    <recommendedName>
        <fullName evidence="2">F-box domain-containing protein</fullName>
    </recommendedName>
</protein>
<evidence type="ECO:0000256" key="1">
    <source>
        <dbReference type="SAM" id="SignalP"/>
    </source>
</evidence>
<evidence type="ECO:0000313" key="3">
    <source>
        <dbReference type="EMBL" id="KAG0465087.1"/>
    </source>
</evidence>
<feature type="domain" description="F-box" evidence="2">
    <location>
        <begin position="91"/>
        <end position="137"/>
    </location>
</feature>
<dbReference type="Proteomes" id="UP000639772">
    <property type="component" value="Chromosome 10"/>
</dbReference>
<accession>A0A835QC47</accession>
<evidence type="ECO:0000313" key="4">
    <source>
        <dbReference type="Proteomes" id="UP000639772"/>
    </source>
</evidence>
<dbReference type="AlphaFoldDB" id="A0A835QC47"/>
<organism evidence="3 4">
    <name type="scientific">Vanilla planifolia</name>
    <name type="common">Vanilla</name>
    <dbReference type="NCBI Taxonomy" id="51239"/>
    <lineage>
        <taxon>Eukaryota</taxon>
        <taxon>Viridiplantae</taxon>
        <taxon>Streptophyta</taxon>
        <taxon>Embryophyta</taxon>
        <taxon>Tracheophyta</taxon>
        <taxon>Spermatophyta</taxon>
        <taxon>Magnoliopsida</taxon>
        <taxon>Liliopsida</taxon>
        <taxon>Asparagales</taxon>
        <taxon>Orchidaceae</taxon>
        <taxon>Vanilloideae</taxon>
        <taxon>Vanilleae</taxon>
        <taxon>Vanilla</taxon>
    </lineage>
</organism>
<gene>
    <name evidence="3" type="ORF">HPP92_019251</name>
</gene>
<name>A0A835QC47_VANPL</name>
<feature type="chain" id="PRO_5032407336" description="F-box domain-containing protein" evidence="1">
    <location>
        <begin position="24"/>
        <end position="426"/>
    </location>
</feature>
<dbReference type="OrthoDB" id="512036at2759"/>
<comment type="caution">
    <text evidence="3">The sequence shown here is derived from an EMBL/GenBank/DDBJ whole genome shotgun (WGS) entry which is preliminary data.</text>
</comment>
<reference evidence="3 4" key="1">
    <citation type="journal article" date="2020" name="Nat. Food">
        <title>A phased Vanilla planifolia genome enables genetic improvement of flavour and production.</title>
        <authorList>
            <person name="Hasing T."/>
            <person name="Tang H."/>
            <person name="Brym M."/>
            <person name="Khazi F."/>
            <person name="Huang T."/>
            <person name="Chambers A.H."/>
        </authorList>
    </citation>
    <scope>NUCLEOTIDE SEQUENCE [LARGE SCALE GENOMIC DNA]</scope>
    <source>
        <tissue evidence="3">Leaf</tissue>
    </source>
</reference>
<dbReference type="Gene3D" id="1.20.1280.50">
    <property type="match status" value="1"/>
</dbReference>
<proteinExistence type="predicted"/>
<dbReference type="PANTHER" id="PTHR31482:SF18">
    <property type="entry name" value="ESTS AU081301(E20138)"/>
    <property type="match status" value="1"/>
</dbReference>